<name>A0A067T535_GALM3</name>
<dbReference type="HOGENOM" id="CLU_060803_0_0_1"/>
<accession>A0A067T535</accession>
<reference evidence="3" key="1">
    <citation type="journal article" date="2014" name="Proc. Natl. Acad. Sci. U.S.A.">
        <title>Extensive sampling of basidiomycete genomes demonstrates inadequacy of the white-rot/brown-rot paradigm for wood decay fungi.</title>
        <authorList>
            <person name="Riley R."/>
            <person name="Salamov A.A."/>
            <person name="Brown D.W."/>
            <person name="Nagy L.G."/>
            <person name="Floudas D."/>
            <person name="Held B.W."/>
            <person name="Levasseur A."/>
            <person name="Lombard V."/>
            <person name="Morin E."/>
            <person name="Otillar R."/>
            <person name="Lindquist E.A."/>
            <person name="Sun H."/>
            <person name="LaButti K.M."/>
            <person name="Schmutz J."/>
            <person name="Jabbour D."/>
            <person name="Luo H."/>
            <person name="Baker S.E."/>
            <person name="Pisabarro A.G."/>
            <person name="Walton J.D."/>
            <person name="Blanchette R.A."/>
            <person name="Henrissat B."/>
            <person name="Martin F."/>
            <person name="Cullen D."/>
            <person name="Hibbett D.S."/>
            <person name="Grigoriev I.V."/>
        </authorList>
    </citation>
    <scope>NUCLEOTIDE SEQUENCE [LARGE SCALE GENOMIC DNA]</scope>
    <source>
        <strain evidence="3">CBS 339.88</strain>
    </source>
</reference>
<organism evidence="2 3">
    <name type="scientific">Galerina marginata (strain CBS 339.88)</name>
    <dbReference type="NCBI Taxonomy" id="685588"/>
    <lineage>
        <taxon>Eukaryota</taxon>
        <taxon>Fungi</taxon>
        <taxon>Dikarya</taxon>
        <taxon>Basidiomycota</taxon>
        <taxon>Agaricomycotina</taxon>
        <taxon>Agaricomycetes</taxon>
        <taxon>Agaricomycetidae</taxon>
        <taxon>Agaricales</taxon>
        <taxon>Agaricineae</taxon>
        <taxon>Strophariaceae</taxon>
        <taxon>Galerina</taxon>
    </lineage>
</organism>
<keyword evidence="1" id="KW-0812">Transmembrane</keyword>
<proteinExistence type="predicted"/>
<dbReference type="AlphaFoldDB" id="A0A067T535"/>
<gene>
    <name evidence="2" type="ORF">GALMADRAFT_248864</name>
</gene>
<keyword evidence="1" id="KW-1133">Transmembrane helix</keyword>
<feature type="transmembrane region" description="Helical" evidence="1">
    <location>
        <begin position="263"/>
        <end position="282"/>
    </location>
</feature>
<evidence type="ECO:0000313" key="3">
    <source>
        <dbReference type="Proteomes" id="UP000027222"/>
    </source>
</evidence>
<feature type="transmembrane region" description="Helical" evidence="1">
    <location>
        <begin position="222"/>
        <end position="243"/>
    </location>
</feature>
<dbReference type="OrthoDB" id="2562239at2759"/>
<sequence>MVNFPAPVGGTALPADFAPSIVFAVLYALLLPLMLYRLYKRRSRTTLLIGTITFSVERVVIFSLRAVQSRNEARRFSHGLVTYMQVSFALGFIGIANDLVNIVRCILINPTYGSDMYYQSPAAKTKGGVFTPPPEGTPDQPRLRFWLRRFSDFLGLAFLAATVPGTIANSTYGKVFDNQQNADKTAKYRFVSTGVALGMCAMLIGVIAWIRRKFPRTSRRGATIICLVSTLMAVVAIYRLSVMNIKATTLTVQTSLDKPGAKAAFYIFHALPEWLAILILLASNVRKLFGTGLAGDFRGRDLNKRELKKREAKLAKEKEKGASEADGATDNIPLKEKNASVLVSNLV</sequence>
<dbReference type="Proteomes" id="UP000027222">
    <property type="component" value="Unassembled WGS sequence"/>
</dbReference>
<keyword evidence="1" id="KW-0472">Membrane</keyword>
<protein>
    <submittedName>
        <fullName evidence="2">Uncharacterized protein</fullName>
    </submittedName>
</protein>
<evidence type="ECO:0000256" key="1">
    <source>
        <dbReference type="SAM" id="Phobius"/>
    </source>
</evidence>
<keyword evidence="3" id="KW-1185">Reference proteome</keyword>
<feature type="transmembrane region" description="Helical" evidence="1">
    <location>
        <begin position="188"/>
        <end position="210"/>
    </location>
</feature>
<evidence type="ECO:0000313" key="2">
    <source>
        <dbReference type="EMBL" id="KDR75019.1"/>
    </source>
</evidence>
<feature type="transmembrane region" description="Helical" evidence="1">
    <location>
        <begin position="86"/>
        <end position="107"/>
    </location>
</feature>
<feature type="transmembrane region" description="Helical" evidence="1">
    <location>
        <begin position="150"/>
        <end position="168"/>
    </location>
</feature>
<feature type="transmembrane region" description="Helical" evidence="1">
    <location>
        <begin position="20"/>
        <end position="39"/>
    </location>
</feature>
<dbReference type="EMBL" id="KL142381">
    <property type="protein sequence ID" value="KDR75019.1"/>
    <property type="molecule type" value="Genomic_DNA"/>
</dbReference>